<dbReference type="GO" id="GO:0019632">
    <property type="term" value="P:shikimate metabolic process"/>
    <property type="evidence" value="ECO:0007669"/>
    <property type="project" value="TreeGrafter"/>
</dbReference>
<dbReference type="InterPro" id="IPR000623">
    <property type="entry name" value="Shikimate_kinase/TSH1"/>
</dbReference>
<dbReference type="Pfam" id="PF08501">
    <property type="entry name" value="Shikimate_dh_N"/>
    <property type="match status" value="1"/>
</dbReference>
<dbReference type="InterPro" id="IPR046346">
    <property type="entry name" value="Aminoacid_DH-like_N_sf"/>
</dbReference>
<evidence type="ECO:0000313" key="7">
    <source>
        <dbReference type="Proteomes" id="UP000651482"/>
    </source>
</evidence>
<dbReference type="InterPro" id="IPR036291">
    <property type="entry name" value="NAD(P)-bd_dom_sf"/>
</dbReference>
<dbReference type="EC" id="2.7.1.71" evidence="3"/>
<organism evidence="6 7">
    <name type="scientific">Yeguia hominis</name>
    <dbReference type="NCBI Taxonomy" id="2763662"/>
    <lineage>
        <taxon>Bacteria</taxon>
        <taxon>Bacillati</taxon>
        <taxon>Bacillota</taxon>
        <taxon>Clostridia</taxon>
        <taxon>Eubacteriales</taxon>
        <taxon>Yeguiaceae</taxon>
        <taxon>Yeguia</taxon>
    </lineage>
</organism>
<name>A0A926DA45_9FIRM</name>
<evidence type="ECO:0000259" key="4">
    <source>
        <dbReference type="Pfam" id="PF08501"/>
    </source>
</evidence>
<comment type="pathway">
    <text evidence="3">Metabolic intermediate biosynthesis; chorismate biosynthesis; chorismate from D-erythrose 4-phosphate and phosphoenolpyruvate: step 5/7.</text>
</comment>
<proteinExistence type="inferred from homology"/>
<keyword evidence="2 3" id="KW-0057">Aromatic amino acid biosynthesis</keyword>
<dbReference type="CDD" id="cd01065">
    <property type="entry name" value="NAD_bind_Shikimate_DH"/>
    <property type="match status" value="1"/>
</dbReference>
<feature type="binding site" evidence="3">
    <location>
        <position position="377"/>
    </location>
    <ligand>
        <name>substrate</name>
    </ligand>
</feature>
<comment type="pathway">
    <text evidence="1">Metabolic intermediate biosynthesis; chorismate biosynthesis; chorismate from D-erythrose 4-phosphate and phosphoenolpyruvate: step 4/7.</text>
</comment>
<dbReference type="RefSeq" id="WP_249320224.1">
    <property type="nucleotide sequence ID" value="NZ_JACRSN010000020.1"/>
</dbReference>
<sequence>MICGLIGEKLSHSYSKRIHNRIADYDYALYSLPPEALAAFLQGEYRGMNVTIPYKKAVIPFCDTLSDTARTIGSVNTLVRDKDGLLHGYNTDSAGFLSMAARAGISFQDKKVLILGTGGTSLTVSYAVRQAGARETVLVSRNGPIHYENVSEKAGDAQILVNTTPCGMFPHNGGRLLDLSKFPLCCGVLDVVYNPLRTQLILDAQALGIPCSGGLPMLVAQAVEASRLFTGTPLPTETTETVLRELLAEAENIVLIGMPGSGKSSVGAAVAERLNRELLDTDLLIEKSAGMRIPEIFARFGEAEFRKLERTICAECGKQTGKVIATGGGAPLFPENVAALRQNGRVYLLTRALSDLATEGRPLSKDTATLAVMEQERLPFYQAASDQTIRNHASVPAAALAIEEDFYEATRS</sequence>
<dbReference type="Pfam" id="PF18317">
    <property type="entry name" value="SDH_C"/>
    <property type="match status" value="1"/>
</dbReference>
<keyword evidence="3" id="KW-0547">Nucleotide-binding</keyword>
<dbReference type="GO" id="GO:0004764">
    <property type="term" value="F:shikimate 3-dehydrogenase (NADP+) activity"/>
    <property type="evidence" value="ECO:0007669"/>
    <property type="project" value="InterPro"/>
</dbReference>
<evidence type="ECO:0000259" key="5">
    <source>
        <dbReference type="Pfam" id="PF18317"/>
    </source>
</evidence>
<dbReference type="InterPro" id="IPR031322">
    <property type="entry name" value="Shikimate/glucono_kinase"/>
</dbReference>
<dbReference type="SUPFAM" id="SSF52540">
    <property type="entry name" value="P-loop containing nucleoside triphosphate hydrolases"/>
    <property type="match status" value="1"/>
</dbReference>
<dbReference type="GO" id="GO:0000287">
    <property type="term" value="F:magnesium ion binding"/>
    <property type="evidence" value="ECO:0007669"/>
    <property type="project" value="UniProtKB-UniRule"/>
</dbReference>
<gene>
    <name evidence="3" type="primary">aroK</name>
    <name evidence="6" type="ORF">IAG03_11715</name>
</gene>
<feature type="binding site" evidence="3">
    <location>
        <position position="264"/>
    </location>
    <ligand>
        <name>Mg(2+)</name>
        <dbReference type="ChEBI" id="CHEBI:18420"/>
    </ligand>
</feature>
<comment type="caution">
    <text evidence="6">The sequence shown here is derived from an EMBL/GenBank/DDBJ whole genome shotgun (WGS) entry which is preliminary data.</text>
</comment>
<dbReference type="EMBL" id="JACRSN010000020">
    <property type="protein sequence ID" value="MBC8534638.1"/>
    <property type="molecule type" value="Genomic_DNA"/>
</dbReference>
<comment type="caution">
    <text evidence="3">Lacks conserved residue(s) required for the propagation of feature annotation.</text>
</comment>
<feature type="binding site" evidence="3">
    <location>
        <position position="282"/>
    </location>
    <ligand>
        <name>substrate</name>
    </ligand>
</feature>
<keyword evidence="7" id="KW-1185">Reference proteome</keyword>
<feature type="domain" description="Shikimate dehydrogenase substrate binding N-terminal" evidence="4">
    <location>
        <begin position="5"/>
        <end position="78"/>
    </location>
</feature>
<keyword evidence="3" id="KW-0808">Transferase</keyword>
<comment type="subunit">
    <text evidence="3">Monomer.</text>
</comment>
<evidence type="ECO:0000256" key="3">
    <source>
        <dbReference type="HAMAP-Rule" id="MF_00109"/>
    </source>
</evidence>
<dbReference type="AlphaFoldDB" id="A0A926DA45"/>
<dbReference type="HAMAP" id="MF_00109">
    <property type="entry name" value="Shikimate_kinase"/>
    <property type="match status" value="1"/>
</dbReference>
<comment type="function">
    <text evidence="3">Catalyzes the specific phosphorylation of the 3-hydroxyl group of shikimic acid using ATP as a cosubstrate.</text>
</comment>
<feature type="binding site" evidence="3">
    <location>
        <position position="361"/>
    </location>
    <ligand>
        <name>ATP</name>
        <dbReference type="ChEBI" id="CHEBI:30616"/>
    </ligand>
</feature>
<dbReference type="SUPFAM" id="SSF53223">
    <property type="entry name" value="Aminoacid dehydrogenase-like, N-terminal domain"/>
    <property type="match status" value="1"/>
</dbReference>
<dbReference type="GO" id="GO:0005524">
    <property type="term" value="F:ATP binding"/>
    <property type="evidence" value="ECO:0007669"/>
    <property type="project" value="UniProtKB-UniRule"/>
</dbReference>
<dbReference type="Gene3D" id="3.40.50.10860">
    <property type="entry name" value="Leucine Dehydrogenase, chain A, domain 1"/>
    <property type="match status" value="1"/>
</dbReference>
<keyword evidence="3" id="KW-0460">Magnesium</keyword>
<keyword evidence="3" id="KW-0963">Cytoplasm</keyword>
<dbReference type="Proteomes" id="UP000651482">
    <property type="component" value="Unassembled WGS sequence"/>
</dbReference>
<dbReference type="CDD" id="cd00464">
    <property type="entry name" value="SK"/>
    <property type="match status" value="1"/>
</dbReference>
<comment type="catalytic activity">
    <reaction evidence="3">
        <text>shikimate + ATP = 3-phosphoshikimate + ADP + H(+)</text>
        <dbReference type="Rhea" id="RHEA:13121"/>
        <dbReference type="ChEBI" id="CHEBI:15378"/>
        <dbReference type="ChEBI" id="CHEBI:30616"/>
        <dbReference type="ChEBI" id="CHEBI:36208"/>
        <dbReference type="ChEBI" id="CHEBI:145989"/>
        <dbReference type="ChEBI" id="CHEBI:456216"/>
        <dbReference type="EC" id="2.7.1.71"/>
    </reaction>
</comment>
<dbReference type="GO" id="GO:0008652">
    <property type="term" value="P:amino acid biosynthetic process"/>
    <property type="evidence" value="ECO:0007669"/>
    <property type="project" value="UniProtKB-KW"/>
</dbReference>
<dbReference type="InterPro" id="IPR027417">
    <property type="entry name" value="P-loop_NTPase"/>
</dbReference>
<dbReference type="GO" id="GO:0009423">
    <property type="term" value="P:chorismate biosynthetic process"/>
    <property type="evidence" value="ECO:0007669"/>
    <property type="project" value="UniProtKB-UniRule"/>
</dbReference>
<evidence type="ECO:0000313" key="6">
    <source>
        <dbReference type="EMBL" id="MBC8534638.1"/>
    </source>
</evidence>
<feature type="binding site" evidence="3">
    <location>
        <position position="328"/>
    </location>
    <ligand>
        <name>substrate</name>
    </ligand>
</feature>
<protein>
    <recommendedName>
        <fullName evidence="3">Shikimate kinase</fullName>
        <shortName evidence="3">SK</shortName>
        <ecNumber evidence="3">2.7.1.71</ecNumber>
    </recommendedName>
</protein>
<keyword evidence="3" id="KW-0067">ATP-binding</keyword>
<dbReference type="InterPro" id="IPR022893">
    <property type="entry name" value="Shikimate_DH_fam"/>
</dbReference>
<dbReference type="Gene3D" id="3.40.50.720">
    <property type="entry name" value="NAD(P)-binding Rossmann-like Domain"/>
    <property type="match status" value="1"/>
</dbReference>
<keyword evidence="3" id="KW-0418">Kinase</keyword>
<keyword evidence="3" id="KW-0028">Amino-acid biosynthesis</keyword>
<dbReference type="PANTHER" id="PTHR21089:SF1">
    <property type="entry name" value="BIFUNCTIONAL 3-DEHYDROQUINATE DEHYDRATASE_SHIKIMATE DEHYDROGENASE, CHLOROPLASTIC"/>
    <property type="match status" value="1"/>
</dbReference>
<dbReference type="PANTHER" id="PTHR21089">
    <property type="entry name" value="SHIKIMATE DEHYDROGENASE"/>
    <property type="match status" value="1"/>
</dbReference>
<accession>A0A926DA45</accession>
<dbReference type="SUPFAM" id="SSF51735">
    <property type="entry name" value="NAD(P)-binding Rossmann-fold domains"/>
    <property type="match status" value="1"/>
</dbReference>
<comment type="subcellular location">
    <subcellularLocation>
        <location evidence="3">Cytoplasm</location>
    </subcellularLocation>
</comment>
<dbReference type="GO" id="GO:0050661">
    <property type="term" value="F:NADP binding"/>
    <property type="evidence" value="ECO:0007669"/>
    <property type="project" value="TreeGrafter"/>
</dbReference>
<feature type="domain" description="SDH C-terminal" evidence="5">
    <location>
        <begin position="214"/>
        <end position="244"/>
    </location>
</feature>
<dbReference type="Pfam" id="PF01202">
    <property type="entry name" value="SKI"/>
    <property type="match status" value="1"/>
</dbReference>
<dbReference type="InterPro" id="IPR013708">
    <property type="entry name" value="Shikimate_DH-bd_N"/>
</dbReference>
<comment type="cofactor">
    <cofactor evidence="3">
        <name>Mg(2+)</name>
        <dbReference type="ChEBI" id="CHEBI:18420"/>
    </cofactor>
    <text evidence="3">Binds 1 Mg(2+) ion per subunit.</text>
</comment>
<dbReference type="GO" id="GO:0005829">
    <property type="term" value="C:cytosol"/>
    <property type="evidence" value="ECO:0007669"/>
    <property type="project" value="TreeGrafter"/>
</dbReference>
<dbReference type="PRINTS" id="PR01100">
    <property type="entry name" value="SHIKIMTKNASE"/>
</dbReference>
<dbReference type="GO" id="GO:0009073">
    <property type="term" value="P:aromatic amino acid family biosynthetic process"/>
    <property type="evidence" value="ECO:0007669"/>
    <property type="project" value="UniProtKB-KW"/>
</dbReference>
<dbReference type="InterPro" id="IPR041121">
    <property type="entry name" value="SDH_C"/>
</dbReference>
<evidence type="ECO:0000256" key="1">
    <source>
        <dbReference type="ARBA" id="ARBA00004871"/>
    </source>
</evidence>
<evidence type="ECO:0000256" key="2">
    <source>
        <dbReference type="ARBA" id="ARBA00023141"/>
    </source>
</evidence>
<dbReference type="Gene3D" id="3.40.50.300">
    <property type="entry name" value="P-loop containing nucleotide triphosphate hydrolases"/>
    <property type="match status" value="1"/>
</dbReference>
<feature type="binding site" evidence="3">
    <location>
        <position position="306"/>
    </location>
    <ligand>
        <name>substrate</name>
    </ligand>
</feature>
<dbReference type="GO" id="GO:0004765">
    <property type="term" value="F:shikimate kinase activity"/>
    <property type="evidence" value="ECO:0007669"/>
    <property type="project" value="UniProtKB-UniRule"/>
</dbReference>
<keyword evidence="3" id="KW-0479">Metal-binding</keyword>
<comment type="similarity">
    <text evidence="3">Belongs to the shikimate kinase family.</text>
</comment>
<feature type="binding site" evidence="3">
    <location>
        <begin position="260"/>
        <end position="265"/>
    </location>
    <ligand>
        <name>ATP</name>
        <dbReference type="ChEBI" id="CHEBI:30616"/>
    </ligand>
</feature>
<reference evidence="6" key="1">
    <citation type="submission" date="2020-08" db="EMBL/GenBank/DDBJ databases">
        <title>Genome public.</title>
        <authorList>
            <person name="Liu C."/>
            <person name="Sun Q."/>
        </authorList>
    </citation>
    <scope>NUCLEOTIDE SEQUENCE</scope>
    <source>
        <strain evidence="6">NSJ-40</strain>
    </source>
</reference>